<feature type="region of interest" description="Disordered" evidence="1">
    <location>
        <begin position="1"/>
        <end position="31"/>
    </location>
</feature>
<dbReference type="AlphaFoldDB" id="A0A3P6RR33"/>
<keyword evidence="3" id="KW-1185">Reference proteome</keyword>
<accession>A0A3P6RR33</accession>
<name>A0A3P6RR33_CYLGO</name>
<reference evidence="2 3" key="1">
    <citation type="submission" date="2018-11" db="EMBL/GenBank/DDBJ databases">
        <authorList>
            <consortium name="Pathogen Informatics"/>
        </authorList>
    </citation>
    <scope>NUCLEOTIDE SEQUENCE [LARGE SCALE GENOMIC DNA]</scope>
</reference>
<proteinExistence type="predicted"/>
<feature type="compositionally biased region" description="Basic and acidic residues" evidence="1">
    <location>
        <begin position="10"/>
        <end position="19"/>
    </location>
</feature>
<gene>
    <name evidence="2" type="ORF">CGOC_LOCUS954</name>
</gene>
<dbReference type="Proteomes" id="UP000271889">
    <property type="component" value="Unassembled WGS sequence"/>
</dbReference>
<dbReference type="EMBL" id="UYRV01001552">
    <property type="protein sequence ID" value="VDK47194.1"/>
    <property type="molecule type" value="Genomic_DNA"/>
</dbReference>
<organism evidence="2 3">
    <name type="scientific">Cylicostephanus goldi</name>
    <name type="common">Nematode worm</name>
    <dbReference type="NCBI Taxonomy" id="71465"/>
    <lineage>
        <taxon>Eukaryota</taxon>
        <taxon>Metazoa</taxon>
        <taxon>Ecdysozoa</taxon>
        <taxon>Nematoda</taxon>
        <taxon>Chromadorea</taxon>
        <taxon>Rhabditida</taxon>
        <taxon>Rhabditina</taxon>
        <taxon>Rhabditomorpha</taxon>
        <taxon>Strongyloidea</taxon>
        <taxon>Strongylidae</taxon>
        <taxon>Cylicostephanus</taxon>
    </lineage>
</organism>
<evidence type="ECO:0000313" key="2">
    <source>
        <dbReference type="EMBL" id="VDK47194.1"/>
    </source>
</evidence>
<evidence type="ECO:0000313" key="3">
    <source>
        <dbReference type="Proteomes" id="UP000271889"/>
    </source>
</evidence>
<sequence>MGMELLPEVVSRHLDKKQSSDQIQRAVRRAN</sequence>
<evidence type="ECO:0000256" key="1">
    <source>
        <dbReference type="SAM" id="MobiDB-lite"/>
    </source>
</evidence>
<protein>
    <submittedName>
        <fullName evidence="2">Uncharacterized protein</fullName>
    </submittedName>
</protein>